<evidence type="ECO:0000256" key="4">
    <source>
        <dbReference type="ARBA" id="ARBA00022833"/>
    </source>
</evidence>
<feature type="domain" description="C2H2-type" evidence="10">
    <location>
        <begin position="382"/>
        <end position="412"/>
    </location>
</feature>
<dbReference type="Pfam" id="PF00096">
    <property type="entry name" value="zf-C2H2"/>
    <property type="match status" value="4"/>
</dbReference>
<evidence type="ECO:0000256" key="8">
    <source>
        <dbReference type="PROSITE-ProRule" id="PRU00042"/>
    </source>
</evidence>
<dbReference type="Pfam" id="PF13894">
    <property type="entry name" value="zf-C2H2_4"/>
    <property type="match status" value="1"/>
</dbReference>
<evidence type="ECO:0000256" key="7">
    <source>
        <dbReference type="ARBA" id="ARBA00023242"/>
    </source>
</evidence>
<dbReference type="Proteomes" id="UP001652740">
    <property type="component" value="Unplaced"/>
</dbReference>
<evidence type="ECO:0000256" key="5">
    <source>
        <dbReference type="ARBA" id="ARBA00023015"/>
    </source>
</evidence>
<evidence type="ECO:0000313" key="11">
    <source>
        <dbReference type="Proteomes" id="UP001652740"/>
    </source>
</evidence>
<keyword evidence="6" id="KW-0804">Transcription</keyword>
<feature type="domain" description="C2H2-type" evidence="10">
    <location>
        <begin position="238"/>
        <end position="265"/>
    </location>
</feature>
<feature type="domain" description="C2H2-type" evidence="10">
    <location>
        <begin position="441"/>
        <end position="468"/>
    </location>
</feature>
<keyword evidence="5" id="KW-0805">Transcription regulation</keyword>
<sequence length="515" mass="59457">MSSIVCFICHCPTSCDINDETQEKFKDISGMNLFPNSRLCYMCRHLLNKYWIFKSICVQRILEDPTIYGEIDIFKYQENKAHIYTLCTEDTCSENQFECINNDYYYQHNDDENNDTGNVQEVNDNVSNSLDSVTVELQDIPSDDGDKSCGDNVVISNDLTEDNETILKSKKKKSKKKKKDFEKIFLSLEEQKAELERNRRQKKYIEAEFKCYNCALGFLFKDTYQAHMMRHEESNGEFRCETCTLRFASARVLRVHAAAHAARMRCRRCARARPRRACDCGPAPRPPADHDPRACHLCGAVFREASGLQQHLRRYHQAAASQRSYSCSVCGKSYANQAAVRTHMITHIRRKFNCDQCSSIFSSPYTLKQHMKKHQPGEATMFFCETCSVSYTSKKSLLAHRRNSINHQQSVPECPVCGKICPNQRSLSSHIASVHSSEKSYWCPRCPARYSTRKSLVRHVRCHDAPEQHQVAVCHLCGLSFKGKSKLNRHLREVCEKQKLEDELTSYYDQEDIIN</sequence>
<keyword evidence="4" id="KW-0862">Zinc</keyword>
<dbReference type="Pfam" id="PF12874">
    <property type="entry name" value="zf-met"/>
    <property type="match status" value="1"/>
</dbReference>
<name>A0ABM3MBE7_GALME</name>
<keyword evidence="2" id="KW-0479">Metal-binding</keyword>
<accession>A0ABM3MBE7</accession>
<dbReference type="SUPFAM" id="SSF57667">
    <property type="entry name" value="beta-beta-alpha zinc fingers"/>
    <property type="match status" value="5"/>
</dbReference>
<evidence type="ECO:0000256" key="2">
    <source>
        <dbReference type="ARBA" id="ARBA00022723"/>
    </source>
</evidence>
<dbReference type="PROSITE" id="PS00028">
    <property type="entry name" value="ZINC_FINGER_C2H2_1"/>
    <property type="match status" value="7"/>
</dbReference>
<feature type="domain" description="C2H2-type" evidence="10">
    <location>
        <begin position="293"/>
        <end position="321"/>
    </location>
</feature>
<dbReference type="GeneID" id="113514107"/>
<dbReference type="PANTHER" id="PTHR46179">
    <property type="entry name" value="ZINC FINGER PROTEIN"/>
    <property type="match status" value="1"/>
</dbReference>
<feature type="domain" description="C2H2-type" evidence="10">
    <location>
        <begin position="325"/>
        <end position="352"/>
    </location>
</feature>
<feature type="domain" description="C2H2-type" evidence="10">
    <location>
        <begin position="412"/>
        <end position="440"/>
    </location>
</feature>
<evidence type="ECO:0000313" key="12">
    <source>
        <dbReference type="RefSeq" id="XP_052748433.1"/>
    </source>
</evidence>
<keyword evidence="7" id="KW-0539">Nucleus</keyword>
<dbReference type="Gene3D" id="3.30.160.60">
    <property type="entry name" value="Classic Zinc Finger"/>
    <property type="match status" value="4"/>
</dbReference>
<protein>
    <submittedName>
        <fullName evidence="12">Zinc finger protein 425-like isoform X1</fullName>
    </submittedName>
</protein>
<comment type="subcellular location">
    <subcellularLocation>
        <location evidence="1">Nucleus</location>
    </subcellularLocation>
</comment>
<evidence type="ECO:0000259" key="10">
    <source>
        <dbReference type="PROSITE" id="PS50157"/>
    </source>
</evidence>
<dbReference type="RefSeq" id="XP_052748433.1">
    <property type="nucleotide sequence ID" value="XM_052892473.1"/>
</dbReference>
<dbReference type="SMART" id="SM00355">
    <property type="entry name" value="ZnF_C2H2"/>
    <property type="match status" value="9"/>
</dbReference>
<keyword evidence="3 8" id="KW-0863">Zinc-finger</keyword>
<feature type="domain" description="C2H2-type" evidence="10">
    <location>
        <begin position="352"/>
        <end position="379"/>
    </location>
</feature>
<dbReference type="InterPro" id="IPR036236">
    <property type="entry name" value="Znf_C2H2_sf"/>
</dbReference>
<dbReference type="InterPro" id="IPR051061">
    <property type="entry name" value="Zinc_finger_trans_reg"/>
</dbReference>
<dbReference type="PANTHER" id="PTHR46179:SF13">
    <property type="entry name" value="C2H2-TYPE DOMAIN-CONTAINING PROTEIN"/>
    <property type="match status" value="1"/>
</dbReference>
<proteinExistence type="predicted"/>
<evidence type="ECO:0000256" key="3">
    <source>
        <dbReference type="ARBA" id="ARBA00022771"/>
    </source>
</evidence>
<feature type="domain" description="C2H2-type" evidence="10">
    <location>
        <begin position="472"/>
        <end position="500"/>
    </location>
</feature>
<evidence type="ECO:0000256" key="9">
    <source>
        <dbReference type="SAM" id="Coils"/>
    </source>
</evidence>
<gene>
    <name evidence="12" type="primary">LOC113514107</name>
</gene>
<evidence type="ECO:0000256" key="1">
    <source>
        <dbReference type="ARBA" id="ARBA00004123"/>
    </source>
</evidence>
<dbReference type="InterPro" id="IPR013087">
    <property type="entry name" value="Znf_C2H2_type"/>
</dbReference>
<dbReference type="PROSITE" id="PS50157">
    <property type="entry name" value="ZINC_FINGER_C2H2_2"/>
    <property type="match status" value="8"/>
</dbReference>
<reference evidence="12" key="1">
    <citation type="submission" date="2025-08" db="UniProtKB">
        <authorList>
            <consortium name="RefSeq"/>
        </authorList>
    </citation>
    <scope>IDENTIFICATION</scope>
    <source>
        <tissue evidence="12">Whole larvae</tissue>
    </source>
</reference>
<evidence type="ECO:0000256" key="6">
    <source>
        <dbReference type="ARBA" id="ARBA00023163"/>
    </source>
</evidence>
<keyword evidence="9" id="KW-0175">Coiled coil</keyword>
<feature type="coiled-coil region" evidence="9">
    <location>
        <begin position="178"/>
        <end position="208"/>
    </location>
</feature>
<keyword evidence="11" id="KW-1185">Reference proteome</keyword>
<organism evidence="11 12">
    <name type="scientific">Galleria mellonella</name>
    <name type="common">Greater wax moth</name>
    <dbReference type="NCBI Taxonomy" id="7137"/>
    <lineage>
        <taxon>Eukaryota</taxon>
        <taxon>Metazoa</taxon>
        <taxon>Ecdysozoa</taxon>
        <taxon>Arthropoda</taxon>
        <taxon>Hexapoda</taxon>
        <taxon>Insecta</taxon>
        <taxon>Pterygota</taxon>
        <taxon>Neoptera</taxon>
        <taxon>Endopterygota</taxon>
        <taxon>Lepidoptera</taxon>
        <taxon>Glossata</taxon>
        <taxon>Ditrysia</taxon>
        <taxon>Pyraloidea</taxon>
        <taxon>Pyralidae</taxon>
        <taxon>Galleriinae</taxon>
        <taxon>Galleria</taxon>
    </lineage>
</organism>